<gene>
    <name evidence="4" type="ORF">HNQ44_002962</name>
</gene>
<dbReference type="PANTHER" id="PTHR42855:SF2">
    <property type="entry name" value="DRUG RESISTANCE ABC TRANSPORTER,ATP-BINDING PROTEIN"/>
    <property type="match status" value="1"/>
</dbReference>
<keyword evidence="2 4" id="KW-0067">ATP-binding</keyword>
<feature type="domain" description="ABC transporter" evidence="3">
    <location>
        <begin position="289"/>
        <end position="500"/>
    </location>
</feature>
<protein>
    <submittedName>
        <fullName evidence="4">Macrolide transport system ATP-binding/permease protein</fullName>
    </submittedName>
</protein>
<dbReference type="NCBIfam" id="NF000355">
    <property type="entry name" value="ribo_prot_ABC_F"/>
    <property type="match status" value="1"/>
</dbReference>
<keyword evidence="1" id="KW-0547">Nucleotide-binding</keyword>
<comment type="caution">
    <text evidence="4">The sequence shown here is derived from an EMBL/GenBank/DDBJ whole genome shotgun (WGS) entry which is preliminary data.</text>
</comment>
<dbReference type="PROSITE" id="PS50893">
    <property type="entry name" value="ABC_TRANSPORTER_2"/>
    <property type="match status" value="2"/>
</dbReference>
<dbReference type="InterPro" id="IPR027417">
    <property type="entry name" value="P-loop_NTPase"/>
</dbReference>
<sequence length="546" mass="61786">MAIRGRLNKLSIQYGDRTVLKDIRAEIPEGARIGIVGPNGAGKSSLLKGVAEGGAGVRWLGAEPSIAYMEQENVGLEYAAATIDSRKLEMQWKVPEKRVQLSGGEAIKLRLVRTLAQKAEILLLDEPTNHLDAESIQLVTDQLKKYEGTQLIVSHDRYFLDEVATHIWELEAGNLIVSEGNYSDSRKAKEHRKLTQQRKYDKQQARIASVGQQISELRSWSGKAHAESTKQDGFKEFYRSKAKRMDVQIRSKRKRLEAELEKEHVEQPEDDAAVKFEISGAAKKGRRVMELKNVEKTFGSRVLFSGVSFTVQHGERVGLVGPNGSGKSTFFRMLMDETEYMGEFWRTEGMKVGYLSQDVLDLPEDETPAQLFKTVSFERQGEVRTLMANLGFGKQHWNEPVRHMSMGERVKLKLMEFMLAECNVLVLDEPTNHLDLPSREQLEKTLAAFPGTLLIATHDRFFMERLADRLLVFESGKLTKYESGYARWSGKKAEHVESDFLQLETERQAVLGKLSFMKPGGEEYAALDSRFTELTQKIKSLQAPPK</sequence>
<accession>A0A7W8CTR8</accession>
<dbReference type="GO" id="GO:0005524">
    <property type="term" value="F:ATP binding"/>
    <property type="evidence" value="ECO:0007669"/>
    <property type="project" value="UniProtKB-KW"/>
</dbReference>
<dbReference type="SUPFAM" id="SSF52540">
    <property type="entry name" value="P-loop containing nucleoside triphosphate hydrolases"/>
    <property type="match status" value="2"/>
</dbReference>
<proteinExistence type="predicted"/>
<evidence type="ECO:0000259" key="3">
    <source>
        <dbReference type="PROSITE" id="PS50893"/>
    </source>
</evidence>
<dbReference type="SMART" id="SM00382">
    <property type="entry name" value="AAA"/>
    <property type="match status" value="2"/>
</dbReference>
<feature type="domain" description="ABC transporter" evidence="3">
    <location>
        <begin position="5"/>
        <end position="197"/>
    </location>
</feature>
<keyword evidence="5" id="KW-1185">Reference proteome</keyword>
<evidence type="ECO:0000313" key="5">
    <source>
        <dbReference type="Proteomes" id="UP000525923"/>
    </source>
</evidence>
<dbReference type="Gene3D" id="3.40.50.300">
    <property type="entry name" value="P-loop containing nucleotide triphosphate hydrolases"/>
    <property type="match status" value="3"/>
</dbReference>
<dbReference type="OrthoDB" id="9760950at2"/>
<dbReference type="PANTHER" id="PTHR42855">
    <property type="entry name" value="ABC TRANSPORTER ATP-BINDING SUBUNIT"/>
    <property type="match status" value="1"/>
</dbReference>
<reference evidence="4 5" key="1">
    <citation type="submission" date="2020-08" db="EMBL/GenBank/DDBJ databases">
        <title>Genomic Encyclopedia of Type Strains, Phase IV (KMG-IV): sequencing the most valuable type-strain genomes for metagenomic binning, comparative biology and taxonomic classification.</title>
        <authorList>
            <person name="Goeker M."/>
        </authorList>
    </citation>
    <scope>NUCLEOTIDE SEQUENCE [LARGE SCALE GENOMIC DNA]</scope>
    <source>
        <strain evidence="4 5">DSM 15895</strain>
    </source>
</reference>
<dbReference type="Pfam" id="PF00005">
    <property type="entry name" value="ABC_tran"/>
    <property type="match status" value="3"/>
</dbReference>
<dbReference type="InterPro" id="IPR003593">
    <property type="entry name" value="AAA+_ATPase"/>
</dbReference>
<name>A0A7W8CTR8_9BACL</name>
<dbReference type="InterPro" id="IPR003439">
    <property type="entry name" value="ABC_transporter-like_ATP-bd"/>
</dbReference>
<evidence type="ECO:0000256" key="2">
    <source>
        <dbReference type="ARBA" id="ARBA00022840"/>
    </source>
</evidence>
<dbReference type="CDD" id="cd03221">
    <property type="entry name" value="ABCF_EF-3"/>
    <property type="match status" value="2"/>
</dbReference>
<dbReference type="AlphaFoldDB" id="A0A7W8CTR8"/>
<dbReference type="EMBL" id="JACHHE010000009">
    <property type="protein sequence ID" value="MBB5181497.1"/>
    <property type="molecule type" value="Genomic_DNA"/>
</dbReference>
<dbReference type="RefSeq" id="WP_135504126.1">
    <property type="nucleotide sequence ID" value="NZ_JACHHE010000009.1"/>
</dbReference>
<dbReference type="Proteomes" id="UP000525923">
    <property type="component" value="Unassembled WGS sequence"/>
</dbReference>
<evidence type="ECO:0000256" key="1">
    <source>
        <dbReference type="ARBA" id="ARBA00022741"/>
    </source>
</evidence>
<dbReference type="InterPro" id="IPR051309">
    <property type="entry name" value="ABCF_ATPase"/>
</dbReference>
<evidence type="ECO:0000313" key="4">
    <source>
        <dbReference type="EMBL" id="MBB5181497.1"/>
    </source>
</evidence>
<dbReference type="GO" id="GO:0016887">
    <property type="term" value="F:ATP hydrolysis activity"/>
    <property type="evidence" value="ECO:0007669"/>
    <property type="project" value="InterPro"/>
</dbReference>
<organism evidence="4 5">
    <name type="scientific">Planococcus koreensis</name>
    <dbReference type="NCBI Taxonomy" id="112331"/>
    <lineage>
        <taxon>Bacteria</taxon>
        <taxon>Bacillati</taxon>
        <taxon>Bacillota</taxon>
        <taxon>Bacilli</taxon>
        <taxon>Bacillales</taxon>
        <taxon>Caryophanaceae</taxon>
        <taxon>Planococcus</taxon>
    </lineage>
</organism>